<dbReference type="Gramene" id="TraesLDM1B03G00297110.1">
    <property type="protein sequence ID" value="TraesLDM1B03G00297110.1.CDS1"/>
    <property type="gene ID" value="TraesLDM1B03G00297110"/>
</dbReference>
<dbReference type="Gramene" id="TraesCLE_scaffold_013049_01G000100.1">
    <property type="protein sequence ID" value="TraesCLE_scaffold_013049_01G000100.1"/>
    <property type="gene ID" value="TraesCLE_scaffold_013049_01G000100"/>
</dbReference>
<dbReference type="Gramene" id="TraesCS1B02G216200.1">
    <property type="protein sequence ID" value="TraesCS1B02G216200.1.cds1"/>
    <property type="gene ID" value="TraesCS1B02G216200"/>
</dbReference>
<dbReference type="Gramene" id="TraesROB_scaffold_006613_01G000100.1">
    <property type="protein sequence ID" value="TraesROB_scaffold_006613_01G000100.1"/>
    <property type="gene ID" value="TraesROB_scaffold_006613_01G000100"/>
</dbReference>
<dbReference type="Gramene" id="TraesJAG1B03G00296820.1">
    <property type="protein sequence ID" value="TraesJAG1B03G00296820.1.CDS1"/>
    <property type="gene ID" value="TraesJAG1B03G00296820"/>
</dbReference>
<dbReference type="AlphaFoldDB" id="A0A3B5YY81"/>
<dbReference type="Gramene" id="TraesSTA1B03G00295830.1">
    <property type="protein sequence ID" value="TraesSTA1B03G00295830.1.CDS1"/>
    <property type="gene ID" value="TraesSTA1B03G00295830"/>
</dbReference>
<evidence type="ECO:0000313" key="2">
    <source>
        <dbReference type="Proteomes" id="UP000019116"/>
    </source>
</evidence>
<dbReference type="PANTHER" id="PTHR34146:SF3">
    <property type="entry name" value="POLYNUCLEOTIDYL TRANSFERASE, RIBONUCLEASE H-LIKE SUPERFAMILY PROTEIN"/>
    <property type="match status" value="1"/>
</dbReference>
<dbReference type="Proteomes" id="UP000019116">
    <property type="component" value="Chromosome 1B"/>
</dbReference>
<dbReference type="OrthoDB" id="10591553at2759"/>
<name>A0A3B5YY81_WHEAT</name>
<keyword evidence="2" id="KW-1185">Reference proteome</keyword>
<organism evidence="1">
    <name type="scientific">Triticum aestivum</name>
    <name type="common">Wheat</name>
    <dbReference type="NCBI Taxonomy" id="4565"/>
    <lineage>
        <taxon>Eukaryota</taxon>
        <taxon>Viridiplantae</taxon>
        <taxon>Streptophyta</taxon>
        <taxon>Embryophyta</taxon>
        <taxon>Tracheophyta</taxon>
        <taxon>Spermatophyta</taxon>
        <taxon>Magnoliopsida</taxon>
        <taxon>Liliopsida</taxon>
        <taxon>Poales</taxon>
        <taxon>Poaceae</taxon>
        <taxon>BOP clade</taxon>
        <taxon>Pooideae</taxon>
        <taxon>Triticodae</taxon>
        <taxon>Triticeae</taxon>
        <taxon>Triticinae</taxon>
        <taxon>Triticum</taxon>
    </lineage>
</organism>
<dbReference type="Gramene" id="TraesMAC1B03G00298920.1">
    <property type="protein sequence ID" value="TraesMAC1B03G00298920.1.CDS1"/>
    <property type="gene ID" value="TraesMAC1B03G00298920"/>
</dbReference>
<dbReference type="Gramene" id="TraesLAC1B03G00300470.1">
    <property type="protein sequence ID" value="TraesLAC1B03G00300470.1.CDS1"/>
    <property type="gene ID" value="TraesLAC1B03G00300470"/>
</dbReference>
<dbReference type="EnsemblPlants" id="TraesCS1B02G216200.1">
    <property type="protein sequence ID" value="TraesCS1B02G216200.1.cds1"/>
    <property type="gene ID" value="TraesCS1B02G216200"/>
</dbReference>
<dbReference type="Gramene" id="TraesSYM1B03G00303870.1">
    <property type="protein sequence ID" value="TraesSYM1B03G00303870.1.CDS1"/>
    <property type="gene ID" value="TraesSYM1B03G00303870"/>
</dbReference>
<proteinExistence type="predicted"/>
<dbReference type="Gramene" id="TraesCAD_scaffold_020108_01G000100.1">
    <property type="protein sequence ID" value="TraesCAD_scaffold_020108_01G000100.1"/>
    <property type="gene ID" value="TraesCAD_scaffold_020108_01G000100"/>
</dbReference>
<reference evidence="1" key="2">
    <citation type="submission" date="2018-10" db="UniProtKB">
        <authorList>
            <consortium name="EnsemblPlants"/>
        </authorList>
    </citation>
    <scope>IDENTIFICATION</scope>
</reference>
<accession>A0A3B5YY81</accession>
<dbReference type="PANTHER" id="PTHR34146">
    <property type="entry name" value="POLYNUCLEOTIDYL TRANSFERASE, RIBONUCLEASE H-LIKE SUPERFAMILY PROTEIN-RELATED"/>
    <property type="match status" value="1"/>
</dbReference>
<dbReference type="Gramene" id="TraesCS1B03G0628400.1">
    <property type="protein sequence ID" value="TraesCS1B03G0628400.1.CDS1"/>
    <property type="gene ID" value="TraesCS1B03G0628400"/>
</dbReference>
<dbReference type="OMA" id="FQANMIN"/>
<dbReference type="Gramene" id="TraesWEE_scaffold_047676_01G000400.1">
    <property type="protein sequence ID" value="TraesWEE_scaffold_047676_01G000400.1"/>
    <property type="gene ID" value="TraesWEE_scaffold_047676_01G000400"/>
</dbReference>
<protein>
    <submittedName>
        <fullName evidence="1">Uncharacterized protein</fullName>
    </submittedName>
</protein>
<evidence type="ECO:0000313" key="1">
    <source>
        <dbReference type="EnsemblPlants" id="TraesCS1B02G216200.1.cds1"/>
    </source>
</evidence>
<reference evidence="1" key="1">
    <citation type="submission" date="2018-08" db="EMBL/GenBank/DDBJ databases">
        <authorList>
            <person name="Rossello M."/>
        </authorList>
    </citation>
    <scope>NUCLEOTIDE SEQUENCE [LARGE SCALE GENOMIC DNA]</scope>
    <source>
        <strain evidence="1">cv. Chinese Spring</strain>
    </source>
</reference>
<sequence length="121" mass="13434">MMLASQIAQLLNLQHATFLTDYATLASAVVSQDLISDPGHWTIRPQLAHIKGSTAFDITRVYHINRGYNFRAHHHAKLALKIQNTPYRFRCLGLGNEACLNAVVAALSTVLNCTIVHVCCY</sequence>
<dbReference type="Gramene" id="TraesRN1B0100630000.1">
    <property type="protein sequence ID" value="TraesRN1B0100630000.1"/>
    <property type="gene ID" value="TraesRN1B0100630000"/>
</dbReference>